<name>A0A7I4YRT4_HAECO</name>
<feature type="transmembrane region" description="Helical" evidence="2">
    <location>
        <begin position="165"/>
        <end position="185"/>
    </location>
</feature>
<dbReference type="GO" id="GO:0007606">
    <property type="term" value="P:sensory perception of chemical stimulus"/>
    <property type="evidence" value="ECO:0007669"/>
    <property type="project" value="InterPro"/>
</dbReference>
<dbReference type="WBParaSite" id="HCON_00126075-00001">
    <property type="protein sequence ID" value="HCON_00126075-00001"/>
    <property type="gene ID" value="HCON_00126075"/>
</dbReference>
<dbReference type="GO" id="GO:0016020">
    <property type="term" value="C:membrane"/>
    <property type="evidence" value="ECO:0007669"/>
    <property type="project" value="InterPro"/>
</dbReference>
<sequence>SDHNICFAAADYSMATLQSQQRSLTEDSCKELGVLVATSTYYRVSLLFALTISTFSAAAMIHFMIRYYGSSLLFHRNLKMLYFLLSLFCLTFDVFNIIVKVHHLTVSFLFVSPCEIIMPKAFFIATSLPIFYSVGAVQFAQMFMIAERWIAIIFVRDYESGYKKLGPALIAATVIINGCSMYIMYYGETFDAPQWNARLMPSTTYPRSSVVLLTLLILNFISLLVTIALYVFSRKRRKT</sequence>
<evidence type="ECO:0000313" key="4">
    <source>
        <dbReference type="WBParaSite" id="HCON_00126075-00001"/>
    </source>
</evidence>
<keyword evidence="2" id="KW-1133">Transmembrane helix</keyword>
<dbReference type="Pfam" id="PF02175">
    <property type="entry name" value="7TM_GPCR_Srb"/>
    <property type="match status" value="1"/>
</dbReference>
<accession>A0A7I4YRT4</accession>
<dbReference type="InterPro" id="IPR002184">
    <property type="entry name" value="7TM_GPCR_serpentine_rcpt_Srb"/>
</dbReference>
<keyword evidence="2" id="KW-0812">Transmembrane</keyword>
<comment type="similarity">
    <text evidence="1">Belongs to the nematode receptor-like protein srb family.</text>
</comment>
<feature type="transmembrane region" description="Helical" evidence="2">
    <location>
        <begin position="121"/>
        <end position="144"/>
    </location>
</feature>
<dbReference type="Proteomes" id="UP000025227">
    <property type="component" value="Unplaced"/>
</dbReference>
<dbReference type="PANTHER" id="PTHR31216">
    <property type="entry name" value="SERPENTINE RECEPTOR CLASS BETA-1-RELATED-RELATED"/>
    <property type="match status" value="1"/>
</dbReference>
<dbReference type="PRINTS" id="PR00699">
    <property type="entry name" value="TMPROTEINSRB"/>
</dbReference>
<evidence type="ECO:0000256" key="1">
    <source>
        <dbReference type="ARBA" id="ARBA00006860"/>
    </source>
</evidence>
<dbReference type="GO" id="GO:0004888">
    <property type="term" value="F:transmembrane signaling receptor activity"/>
    <property type="evidence" value="ECO:0007669"/>
    <property type="project" value="InterPro"/>
</dbReference>
<feature type="transmembrane region" description="Helical" evidence="2">
    <location>
        <begin position="80"/>
        <end position="101"/>
    </location>
</feature>
<proteinExistence type="inferred from homology"/>
<dbReference type="AlphaFoldDB" id="A0A7I4YRT4"/>
<evidence type="ECO:0000256" key="2">
    <source>
        <dbReference type="SAM" id="Phobius"/>
    </source>
</evidence>
<feature type="transmembrane region" description="Helical" evidence="2">
    <location>
        <begin position="210"/>
        <end position="232"/>
    </location>
</feature>
<reference evidence="4" key="1">
    <citation type="submission" date="2020-12" db="UniProtKB">
        <authorList>
            <consortium name="WormBaseParasite"/>
        </authorList>
    </citation>
    <scope>IDENTIFICATION</scope>
    <source>
        <strain evidence="4">MHco3</strain>
    </source>
</reference>
<dbReference type="PANTHER" id="PTHR31216:SF11">
    <property type="entry name" value="SERPENTINE RECEPTOR CLASS BETA-16-RELATED"/>
    <property type="match status" value="1"/>
</dbReference>
<protein>
    <submittedName>
        <fullName evidence="4">G protein-coupled receptor</fullName>
    </submittedName>
</protein>
<evidence type="ECO:0000313" key="3">
    <source>
        <dbReference type="Proteomes" id="UP000025227"/>
    </source>
</evidence>
<keyword evidence="3" id="KW-1185">Reference proteome</keyword>
<organism evidence="3 4">
    <name type="scientific">Haemonchus contortus</name>
    <name type="common">Barber pole worm</name>
    <dbReference type="NCBI Taxonomy" id="6289"/>
    <lineage>
        <taxon>Eukaryota</taxon>
        <taxon>Metazoa</taxon>
        <taxon>Ecdysozoa</taxon>
        <taxon>Nematoda</taxon>
        <taxon>Chromadorea</taxon>
        <taxon>Rhabditida</taxon>
        <taxon>Rhabditina</taxon>
        <taxon>Rhabditomorpha</taxon>
        <taxon>Strongyloidea</taxon>
        <taxon>Trichostrongylidae</taxon>
        <taxon>Haemonchus</taxon>
    </lineage>
</organism>
<feature type="transmembrane region" description="Helical" evidence="2">
    <location>
        <begin position="46"/>
        <end position="68"/>
    </location>
</feature>
<keyword evidence="2" id="KW-0472">Membrane</keyword>